<accession>A0A1G8X1J3</accession>
<dbReference type="RefSeq" id="WP_090366763.1">
    <property type="nucleotide sequence ID" value="NZ_FNEM01000014.1"/>
</dbReference>
<feature type="compositionally biased region" description="Polar residues" evidence="1">
    <location>
        <begin position="116"/>
        <end position="130"/>
    </location>
</feature>
<evidence type="ECO:0000313" key="3">
    <source>
        <dbReference type="Proteomes" id="UP000199527"/>
    </source>
</evidence>
<protein>
    <submittedName>
        <fullName evidence="2">Uncharacterized protein</fullName>
    </submittedName>
</protein>
<feature type="region of interest" description="Disordered" evidence="1">
    <location>
        <begin position="54"/>
        <end position="131"/>
    </location>
</feature>
<dbReference type="EMBL" id="FNEM01000014">
    <property type="protein sequence ID" value="SDJ84207.1"/>
    <property type="molecule type" value="Genomic_DNA"/>
</dbReference>
<evidence type="ECO:0000256" key="1">
    <source>
        <dbReference type="SAM" id="MobiDB-lite"/>
    </source>
</evidence>
<dbReference type="OrthoDB" id="6263681at2"/>
<reference evidence="3" key="1">
    <citation type="submission" date="2016-10" db="EMBL/GenBank/DDBJ databases">
        <authorList>
            <person name="Varghese N."/>
            <person name="Submissions S."/>
        </authorList>
    </citation>
    <scope>NUCLEOTIDE SEQUENCE [LARGE SCALE GENOMIC DNA]</scope>
    <source>
        <strain evidence="3">DSM 23317</strain>
    </source>
</reference>
<evidence type="ECO:0000313" key="2">
    <source>
        <dbReference type="EMBL" id="SDJ84207.1"/>
    </source>
</evidence>
<feature type="region of interest" description="Disordered" evidence="1">
    <location>
        <begin position="347"/>
        <end position="399"/>
    </location>
</feature>
<feature type="compositionally biased region" description="Pro residues" evidence="1">
    <location>
        <begin position="388"/>
        <end position="399"/>
    </location>
</feature>
<organism evidence="2 3">
    <name type="scientific">Ferrimonas sediminum</name>
    <dbReference type="NCBI Taxonomy" id="718193"/>
    <lineage>
        <taxon>Bacteria</taxon>
        <taxon>Pseudomonadati</taxon>
        <taxon>Pseudomonadota</taxon>
        <taxon>Gammaproteobacteria</taxon>
        <taxon>Alteromonadales</taxon>
        <taxon>Ferrimonadaceae</taxon>
        <taxon>Ferrimonas</taxon>
    </lineage>
</organism>
<dbReference type="Proteomes" id="UP000199527">
    <property type="component" value="Unassembled WGS sequence"/>
</dbReference>
<dbReference type="AlphaFoldDB" id="A0A1G8X1J3"/>
<name>A0A1G8X1J3_9GAMM</name>
<proteinExistence type="predicted"/>
<gene>
    <name evidence="2" type="ORF">SAMN04488540_11455</name>
</gene>
<keyword evidence="3" id="KW-1185">Reference proteome</keyword>
<sequence length="399" mass="43342">MSFRGALVLALTGAALGWVYHQDAAVSAIPAAPAAPAASEEADAIALLLNPGTEPAASHPSAVLERKLQANSATSPQSAEAPAGTDTATLAARGQGESPPHFGYSRDEAEAAVDTSPPSDSPYQTASTVIQPGDPDYDRLMSMMEQDNVPLVVGDMMYVRKTVGGDVFFAEYTLAQAEFIYNNPEIFVDEQLSMFFDDPMMGPWEQNWGMKPPPGFKEVFHYCRQSGCLYRATFENPQEARQYVHQFMKDNPNLWVDPLTWDDNLVLAYWDAAGLLPPDALDEQGTPTISGLPLDANGDPIIPTPPYPPILDENGNPVYPDMPFPPIMLDNNGNPIYPDTVLPPLFLDEQGKPIVPNRPPPLPGSTDSNDDDTMPFPPVMGTQYRQDPPMPFPPVITAD</sequence>
<feature type="compositionally biased region" description="Polar residues" evidence="1">
    <location>
        <begin position="69"/>
        <end position="78"/>
    </location>
</feature>